<dbReference type="InterPro" id="IPR038377">
    <property type="entry name" value="Na/Glc_symporter_sf"/>
</dbReference>
<evidence type="ECO:0000256" key="1">
    <source>
        <dbReference type="ARBA" id="ARBA00004141"/>
    </source>
</evidence>
<feature type="transmembrane region" description="Helical" evidence="7">
    <location>
        <begin position="259"/>
        <end position="284"/>
    </location>
</feature>
<evidence type="ECO:0000256" key="3">
    <source>
        <dbReference type="ARBA" id="ARBA00022448"/>
    </source>
</evidence>
<evidence type="ECO:0000256" key="2">
    <source>
        <dbReference type="ARBA" id="ARBA00006434"/>
    </source>
</evidence>
<feature type="transmembrane region" description="Helical" evidence="7">
    <location>
        <begin position="116"/>
        <end position="134"/>
    </location>
</feature>
<dbReference type="GO" id="GO:0005886">
    <property type="term" value="C:plasma membrane"/>
    <property type="evidence" value="ECO:0007669"/>
    <property type="project" value="TreeGrafter"/>
</dbReference>
<dbReference type="AlphaFoldDB" id="A0A0W8E4Z4"/>
<dbReference type="PANTHER" id="PTHR48086:SF7">
    <property type="entry name" value="SODIUM-SOLUTE SYMPORTER-RELATED"/>
    <property type="match status" value="1"/>
</dbReference>
<organism evidence="8">
    <name type="scientific">hydrocarbon metagenome</name>
    <dbReference type="NCBI Taxonomy" id="938273"/>
    <lineage>
        <taxon>unclassified sequences</taxon>
        <taxon>metagenomes</taxon>
        <taxon>ecological metagenomes</taxon>
    </lineage>
</organism>
<dbReference type="Gene3D" id="1.20.1730.10">
    <property type="entry name" value="Sodium/glucose cotransporter"/>
    <property type="match status" value="1"/>
</dbReference>
<dbReference type="CDD" id="cd10322">
    <property type="entry name" value="SLC5sbd"/>
    <property type="match status" value="1"/>
</dbReference>
<gene>
    <name evidence="8" type="ORF">ASZ90_019215</name>
</gene>
<protein>
    <recommendedName>
        <fullName evidence="9">Sodium-solute symporter</fullName>
    </recommendedName>
</protein>
<feature type="transmembrane region" description="Helical" evidence="7">
    <location>
        <begin position="428"/>
        <end position="448"/>
    </location>
</feature>
<comment type="subcellular location">
    <subcellularLocation>
        <location evidence="1">Membrane</location>
        <topology evidence="1">Multi-pass membrane protein</topology>
    </subcellularLocation>
</comment>
<evidence type="ECO:0000256" key="5">
    <source>
        <dbReference type="ARBA" id="ARBA00022989"/>
    </source>
</evidence>
<sequence length="473" mass="50443">MVIFCVLAYFAITTGIGIYMMRQKSTLAGYFVAKKDLGPMLIIPLLFAEIIAGAGTVGNAAQAFKLGMSAVWVNWGMSIGCLVVMLTAAKFYRVIGNKVNAVSVPQIYNARFDAKTRMVMMVVLVLVYAILFAMQPVAAGNILSPLLGVDKTMITWFLGCLFIVLCITGGMKGMAWMNALHTIVMYVGLGTVAFFAVKWAGGLENMQAALPGTFFQFDQPDLLTMAGWVLGTVLSFFAASVLIAGIFGATNERAYKYGFSFAALLTFIFALFPAIIGVVGAVMLPEAEGGSILYTVANSLGPVFAVLASMGILAAILSTGPALLLLTSTMLSEDVYQVFKKGASDEERLRFSRISMAVLGIAATYFGMHAGSILGQMAGAFQIRAIAGLVLLVAIFWPRVDSRAAFWSILVGGLVAAVWHFAGNPYCTSLWPSLAVGVPILLILTFMAPKPISDGYALYQEAIKEQEAQGGIA</sequence>
<feature type="transmembrane region" description="Helical" evidence="7">
    <location>
        <begin position="222"/>
        <end position="247"/>
    </location>
</feature>
<dbReference type="PROSITE" id="PS50283">
    <property type="entry name" value="NA_SOLUT_SYMP_3"/>
    <property type="match status" value="1"/>
</dbReference>
<keyword evidence="3" id="KW-0813">Transport</keyword>
<evidence type="ECO:0000256" key="4">
    <source>
        <dbReference type="ARBA" id="ARBA00022692"/>
    </source>
</evidence>
<evidence type="ECO:0000256" key="7">
    <source>
        <dbReference type="SAM" id="Phobius"/>
    </source>
</evidence>
<dbReference type="PANTHER" id="PTHR48086">
    <property type="entry name" value="SODIUM/PROLINE SYMPORTER-RELATED"/>
    <property type="match status" value="1"/>
</dbReference>
<proteinExistence type="inferred from homology"/>
<dbReference type="InterPro" id="IPR050277">
    <property type="entry name" value="Sodium:Solute_Symporter"/>
</dbReference>
<comment type="caution">
    <text evidence="8">The sequence shown here is derived from an EMBL/GenBank/DDBJ whole genome shotgun (WGS) entry which is preliminary data.</text>
</comment>
<feature type="transmembrane region" description="Helical" evidence="7">
    <location>
        <begin position="6"/>
        <end position="21"/>
    </location>
</feature>
<feature type="transmembrane region" description="Helical" evidence="7">
    <location>
        <begin position="404"/>
        <end position="422"/>
    </location>
</feature>
<dbReference type="Pfam" id="PF00474">
    <property type="entry name" value="SSF"/>
    <property type="match status" value="1"/>
</dbReference>
<reference evidence="8" key="1">
    <citation type="journal article" date="2015" name="Proc. Natl. Acad. Sci. U.S.A.">
        <title>Networks of energetic and metabolic interactions define dynamics in microbial communities.</title>
        <authorList>
            <person name="Embree M."/>
            <person name="Liu J.K."/>
            <person name="Al-Bassam M.M."/>
            <person name="Zengler K."/>
        </authorList>
    </citation>
    <scope>NUCLEOTIDE SEQUENCE</scope>
</reference>
<feature type="transmembrane region" description="Helical" evidence="7">
    <location>
        <begin position="72"/>
        <end position="95"/>
    </location>
</feature>
<feature type="transmembrane region" description="Helical" evidence="7">
    <location>
        <begin position="41"/>
        <end position="60"/>
    </location>
</feature>
<feature type="transmembrane region" description="Helical" evidence="7">
    <location>
        <begin position="374"/>
        <end position="397"/>
    </location>
</feature>
<feature type="transmembrane region" description="Helical" evidence="7">
    <location>
        <begin position="351"/>
        <end position="368"/>
    </location>
</feature>
<accession>A0A0W8E4Z4</accession>
<keyword evidence="5 7" id="KW-1133">Transmembrane helix</keyword>
<evidence type="ECO:0008006" key="9">
    <source>
        <dbReference type="Google" id="ProtNLM"/>
    </source>
</evidence>
<keyword evidence="6 7" id="KW-0472">Membrane</keyword>
<comment type="similarity">
    <text evidence="2">Belongs to the sodium:solute symporter (SSF) (TC 2.A.21) family.</text>
</comment>
<evidence type="ECO:0000313" key="8">
    <source>
        <dbReference type="EMBL" id="KUG03427.1"/>
    </source>
</evidence>
<keyword evidence="4 7" id="KW-0812">Transmembrane</keyword>
<feature type="transmembrane region" description="Helical" evidence="7">
    <location>
        <begin position="304"/>
        <end position="331"/>
    </location>
</feature>
<name>A0A0W8E4Z4_9ZZZZ</name>
<evidence type="ECO:0000256" key="6">
    <source>
        <dbReference type="ARBA" id="ARBA00023136"/>
    </source>
</evidence>
<feature type="transmembrane region" description="Helical" evidence="7">
    <location>
        <begin position="154"/>
        <end position="171"/>
    </location>
</feature>
<dbReference type="EMBL" id="LNQE01001882">
    <property type="protein sequence ID" value="KUG03427.1"/>
    <property type="molecule type" value="Genomic_DNA"/>
</dbReference>
<feature type="transmembrane region" description="Helical" evidence="7">
    <location>
        <begin position="183"/>
        <end position="202"/>
    </location>
</feature>
<dbReference type="GO" id="GO:0022857">
    <property type="term" value="F:transmembrane transporter activity"/>
    <property type="evidence" value="ECO:0007669"/>
    <property type="project" value="InterPro"/>
</dbReference>
<dbReference type="InterPro" id="IPR001734">
    <property type="entry name" value="Na/solute_symporter"/>
</dbReference>